<keyword evidence="1" id="KW-0862">Zinc</keyword>
<sequence length="1307" mass="147389">MAVGGKWWMATAVGCEGWMQVVSAAEGWWQRVAAVEMEAAAANSASAAHLGGVGRCSRAASVAPQGAVSGVPHGDVGGGGRRTGRRVMATKEFDELALDGTNYPIWATDIKINFASRGILNTIEEPNDGDPEIEPRKLNTTLFILRLYIHKDLKYEYMLGTSPLNHWKALKERYDQQKELIWPEANYEWAERHHELSLKNAQQRPPGSAPLPEVHFNVQNNAENKKGFKGNSSNNPKNLTGKRKRNNNRRKFKGRKKGKGKGKAPQPHSNGNKHCNRCGSDTHVAKDCRIPKHLVLLYQKSLKDKKSSENPRFEAHFNLTHEERLGVASSHHAPVEPESNLNVLPEDVAPLCDGQYVHRILLNGPTWRFAMISMSKDITPIGEELCLVDSGTTNSILREIKYFQTLKKREGKVLTIAGRDTMIVGSGRAIITLPMGTQITIEDALLYPDSIRTLQSYRDIRQNGFHIETHMDNREEFLLLTKQNGYGKRICEKIPSLTLGLYYTYIKPIAHVAYKVIFQNVDAIHTWHDRLGHPGIGMMRKIIGNSIGHHLITDKFPKSSDFLCTACATGKLILRLSYLKIRAEPLKFLERIQGDICGPIVPRSGPFRGRLKYRKECQEIDWDAQSIPASDPRTTETELQVQKITHLQRLANNLPDAFTNYKGVTKSFIPAQNAPERVEVPNKTTQLPLTKKRGRSMVTQRETIANKQRKTVNANQPLVGTHQIDTIYQADRNSLQPSSVVHNAETRNSEDHRHIVSGDHDESIRVGEIAINYSETGESFDRKATIVDTNFSEQIAECLQVDPEPRSIKECQKRSDWNKWKDAINTELASLYKRDVFSAVMPTPRGIFPVGYKWVFLRKRNENNEVVRYKARLVAQGFTQKPGIDFNETYSPVMSGITFRYLISLAVQNCLFMQLMDVVTAYLYGSLDSDIYMKVPDGIDILNQKVNRNMYCVKLQKSLYGLKQSGRMWYNRLSEFLSLKGYTKNDDCPCVFIKKSPTGFCIISVYVDDLNIIGNTQDINEARHHLKTEFEMKDLGQTKFCLGLQLEHLLSGILVHQSAYTQKILEKFNIDKSYPSKTPMVVRSLDVEKDPFRPKEDGEDVLGPDFPYLSAIGALMYLANSTRPDIAFSDSTLIGYTDAGYLSDPHNARSQTGFVFLQGGTAISWKSSKQTLVATSTNHSEIIALYEASREYVWLRRMVNHILTSCGIGSLESPTIIYEDNAACVVQMETGYIKSNITKHIALKLFYPHELQQHGEINILQTKSCDNLAYLFTKSLPYSTSFKCIEGIGMRRLKNLQDSGEVSSSGK</sequence>
<dbReference type="GO" id="GO:0008270">
    <property type="term" value="F:zinc ion binding"/>
    <property type="evidence" value="ECO:0007669"/>
    <property type="project" value="UniProtKB-KW"/>
</dbReference>
<dbReference type="InterPro" id="IPR001878">
    <property type="entry name" value="Znf_CCHC"/>
</dbReference>
<feature type="compositionally biased region" description="Basic residues" evidence="2">
    <location>
        <begin position="240"/>
        <end position="262"/>
    </location>
</feature>
<dbReference type="GO" id="GO:0004190">
    <property type="term" value="F:aspartic-type endopeptidase activity"/>
    <property type="evidence" value="ECO:0007669"/>
    <property type="project" value="UniProtKB-KW"/>
</dbReference>
<keyword evidence="1" id="KW-0479">Metal-binding</keyword>
<dbReference type="PROSITE" id="PS50158">
    <property type="entry name" value="ZF_CCHC"/>
    <property type="match status" value="1"/>
</dbReference>
<dbReference type="InterPro" id="IPR013103">
    <property type="entry name" value="RVT_2"/>
</dbReference>
<evidence type="ECO:0000256" key="3">
    <source>
        <dbReference type="SAM" id="SignalP"/>
    </source>
</evidence>
<dbReference type="EMBL" id="FO681399">
    <property type="protein sequence ID" value="CCW72596.1"/>
    <property type="molecule type" value="Genomic_DNA"/>
</dbReference>
<dbReference type="Pfam" id="PF13976">
    <property type="entry name" value="gag_pre-integrs"/>
    <property type="match status" value="1"/>
</dbReference>
<name>U6E889_ORYRU</name>
<dbReference type="SUPFAM" id="SSF56672">
    <property type="entry name" value="DNA/RNA polymerases"/>
    <property type="match status" value="1"/>
</dbReference>
<feature type="compositionally biased region" description="Low complexity" evidence="2">
    <location>
        <begin position="229"/>
        <end position="238"/>
    </location>
</feature>
<dbReference type="InterPro" id="IPR001969">
    <property type="entry name" value="Aspartic_peptidase_AS"/>
</dbReference>
<dbReference type="Pfam" id="PF07727">
    <property type="entry name" value="RVT_2"/>
    <property type="match status" value="1"/>
</dbReference>
<keyword evidence="1" id="KW-0863">Zinc-finger</keyword>
<protein>
    <submittedName>
        <fullName evidence="5">ORW1943Ba0047B01.15 protein</fullName>
    </submittedName>
</protein>
<dbReference type="InterPro" id="IPR025724">
    <property type="entry name" value="GAG-pre-integrase_dom"/>
</dbReference>
<dbReference type="GO" id="GO:0006508">
    <property type="term" value="P:proteolysis"/>
    <property type="evidence" value="ECO:0007669"/>
    <property type="project" value="InterPro"/>
</dbReference>
<dbReference type="PANTHER" id="PTHR33325:SF11">
    <property type="entry name" value="COLD SHOCK DOMAIN-CONTAINING PROTEIN 4-LIKE"/>
    <property type="match status" value="1"/>
</dbReference>
<feature type="signal peptide" evidence="3">
    <location>
        <begin position="1"/>
        <end position="24"/>
    </location>
</feature>
<dbReference type="PROSITE" id="PS00141">
    <property type="entry name" value="ASP_PROTEASE"/>
    <property type="match status" value="1"/>
</dbReference>
<evidence type="ECO:0000313" key="5">
    <source>
        <dbReference type="EMBL" id="CCW72596.1"/>
    </source>
</evidence>
<dbReference type="GO" id="GO:0003676">
    <property type="term" value="F:nucleic acid binding"/>
    <property type="evidence" value="ECO:0007669"/>
    <property type="project" value="InterPro"/>
</dbReference>
<gene>
    <name evidence="5" type="primary">ORW1943Ba0047B01.15</name>
</gene>
<dbReference type="InterPro" id="IPR043502">
    <property type="entry name" value="DNA/RNA_pol_sf"/>
</dbReference>
<dbReference type="CDD" id="cd09272">
    <property type="entry name" value="RNase_HI_RT_Ty1"/>
    <property type="match status" value="1"/>
</dbReference>
<reference evidence="5" key="1">
    <citation type="submission" date="2013-05" db="EMBL/GenBank/DDBJ databases">
        <authorList>
            <person name="Luo J.H."/>
            <person name="Liu H."/>
            <person name="Zhou T.Y."/>
            <person name="Han B."/>
        </authorList>
    </citation>
    <scope>NUCLEOTIDE SEQUENCE</scope>
</reference>
<organism evidence="5">
    <name type="scientific">Oryza rufipogon</name>
    <name type="common">Brownbeard rice</name>
    <name type="synonym">Asian wild rice</name>
    <dbReference type="NCBI Taxonomy" id="4529"/>
    <lineage>
        <taxon>Eukaryota</taxon>
        <taxon>Viridiplantae</taxon>
        <taxon>Streptophyta</taxon>
        <taxon>Embryophyta</taxon>
        <taxon>Tracheophyta</taxon>
        <taxon>Spermatophyta</taxon>
        <taxon>Magnoliopsida</taxon>
        <taxon>Liliopsida</taxon>
        <taxon>Poales</taxon>
        <taxon>Poaceae</taxon>
        <taxon>BOP clade</taxon>
        <taxon>Oryzoideae</taxon>
        <taxon>Oryzeae</taxon>
        <taxon>Oryzinae</taxon>
        <taxon>Oryza</taxon>
    </lineage>
</organism>
<feature type="chain" id="PRO_5004669763" evidence="3">
    <location>
        <begin position="25"/>
        <end position="1307"/>
    </location>
</feature>
<feature type="domain" description="CCHC-type" evidence="4">
    <location>
        <begin position="275"/>
        <end position="289"/>
    </location>
</feature>
<evidence type="ECO:0000256" key="1">
    <source>
        <dbReference type="PROSITE-ProRule" id="PRU00047"/>
    </source>
</evidence>
<keyword evidence="3" id="KW-0732">Signal</keyword>
<dbReference type="PANTHER" id="PTHR33325">
    <property type="entry name" value="ZINC FINGER, CCHC-TYPE-RELATED"/>
    <property type="match status" value="1"/>
</dbReference>
<evidence type="ECO:0000256" key="2">
    <source>
        <dbReference type="SAM" id="MobiDB-lite"/>
    </source>
</evidence>
<accession>U6E889</accession>
<evidence type="ECO:0000259" key="4">
    <source>
        <dbReference type="PROSITE" id="PS50158"/>
    </source>
</evidence>
<feature type="region of interest" description="Disordered" evidence="2">
    <location>
        <begin position="222"/>
        <end position="277"/>
    </location>
</feature>
<proteinExistence type="predicted"/>